<evidence type="ECO:0000256" key="3">
    <source>
        <dbReference type="ARBA" id="ARBA00022989"/>
    </source>
</evidence>
<reference evidence="8 9" key="1">
    <citation type="submission" date="2018-10" db="EMBL/GenBank/DDBJ databases">
        <title>Genome Sequence of Cohnella sp.</title>
        <authorList>
            <person name="Srinivasan S."/>
            <person name="Kim M.K."/>
        </authorList>
    </citation>
    <scope>NUCLEOTIDE SEQUENCE [LARGE SCALE GENOMIC DNA]</scope>
    <source>
        <strain evidence="8 9">18JY8-7</strain>
    </source>
</reference>
<sequence length="709" mass="72429">MGERNMSKNKGNLFAEFKRLSRSRMALLSVAGLAFIPLLYSGMLLGAFWDPYGKLDRLPVAVVNRDAGAVMDGNTIDTGKELTDELKSHSDFKWKFTDEKDAMDGLKAHRYAMAFVIPEDFSKRTTTLQDETPTPAQIQYYVDDGWNYLNSKIGSQAADQLRSDVSKSVTKAYAKAVMDSINKAADGIKEAGNGAAKLADGAAQADEGAQRLHDNLAKLADGSLQLEQGMGKLKAGASSLSAGVREVSGGAASLADGLGQLKAAEGKLAGGVNGSVAGAGELAAGSSQLAQSAQSLAAGAGQLSEAGQAVSSGAEQVAQGLEQYAAAHGGMADDAAFQKLLAAAKQVSAGAGKLEGGATSLSGGAGKLADAQAQAAAGAGRLHQGLKQLDAGMDQFGGKLADAAAGADKLAAGSAKAAAGADSLLAGIRDAGNGFSTVTQGTAQLADGSKDLAGGVSQLTSGSKELSDKLGSAADNANGLSGGDKTADMFAEPVSVSEHKLADVPNYGTGMTPYFLSLGLYVGALLSTVILPLRDAPSGTAGGVRWYLSKVLLFAPLVLVQTALADTVILYGLGLKVPHVAVFYGVTMAISLTFMTILQFLISLADQIGRFLGVILLTMQLASSAGTYPAELLPAWLQAISPWMPMTHAIQALRLVIEGASAGEIAQPLYKLAVYAVVFIALTIGYFLLASRRLRKGAGTSAGGAVLAG</sequence>
<keyword evidence="3 5" id="KW-1133">Transmembrane helix</keyword>
<organism evidence="8 9">
    <name type="scientific">Cohnella candidum</name>
    <dbReference type="NCBI Taxonomy" id="2674991"/>
    <lineage>
        <taxon>Bacteria</taxon>
        <taxon>Bacillati</taxon>
        <taxon>Bacillota</taxon>
        <taxon>Bacilli</taxon>
        <taxon>Bacillales</taxon>
        <taxon>Paenibacillaceae</taxon>
        <taxon>Cohnella</taxon>
    </lineage>
</organism>
<dbReference type="Gene3D" id="3.40.1710.10">
    <property type="entry name" value="abc type-2 transporter like domain"/>
    <property type="match status" value="1"/>
</dbReference>
<keyword evidence="2 5" id="KW-0812">Transmembrane</keyword>
<dbReference type="NCBIfam" id="TIGR03061">
    <property type="entry name" value="pip_yhgE_Nterm"/>
    <property type="match status" value="1"/>
</dbReference>
<dbReference type="Pfam" id="PF12698">
    <property type="entry name" value="ABC2_membrane_3"/>
    <property type="match status" value="1"/>
</dbReference>
<dbReference type="PANTHER" id="PTHR43077">
    <property type="entry name" value="TRANSPORT PERMEASE YVFS-RELATED"/>
    <property type="match status" value="1"/>
</dbReference>
<evidence type="ECO:0000256" key="2">
    <source>
        <dbReference type="ARBA" id="ARBA00022692"/>
    </source>
</evidence>
<evidence type="ECO:0000256" key="4">
    <source>
        <dbReference type="ARBA" id="ARBA00023136"/>
    </source>
</evidence>
<dbReference type="Pfam" id="PF01061">
    <property type="entry name" value="ABC2_membrane"/>
    <property type="match status" value="1"/>
</dbReference>
<feature type="transmembrane region" description="Helical" evidence="5">
    <location>
        <begin position="581"/>
        <end position="604"/>
    </location>
</feature>
<dbReference type="Gene3D" id="1.10.287.950">
    <property type="entry name" value="Methyl-accepting chemotaxis protein"/>
    <property type="match status" value="1"/>
</dbReference>
<feature type="domain" description="ABC-2 type transporter transmembrane" evidence="6">
    <location>
        <begin position="547"/>
        <end position="655"/>
    </location>
</feature>
<dbReference type="InterPro" id="IPR017500">
    <property type="entry name" value="Phage_infect_YhgE_N"/>
</dbReference>
<proteinExistence type="predicted"/>
<evidence type="ECO:0000256" key="1">
    <source>
        <dbReference type="ARBA" id="ARBA00004141"/>
    </source>
</evidence>
<feature type="domain" description="ABC-2 type transporter transmembrane" evidence="7">
    <location>
        <begin position="35"/>
        <end position="166"/>
    </location>
</feature>
<evidence type="ECO:0000313" key="9">
    <source>
        <dbReference type="Proteomes" id="UP000269097"/>
    </source>
</evidence>
<accession>A0A3G3K265</accession>
<feature type="transmembrane region" description="Helical" evidence="5">
    <location>
        <begin position="611"/>
        <end position="630"/>
    </location>
</feature>
<gene>
    <name evidence="8" type="ORF">EAV92_15490</name>
</gene>
<feature type="transmembrane region" description="Helical" evidence="5">
    <location>
        <begin position="26"/>
        <end position="49"/>
    </location>
</feature>
<dbReference type="InterPro" id="IPR017501">
    <property type="entry name" value="Phage_infect_YhgE_C"/>
</dbReference>
<evidence type="ECO:0000259" key="7">
    <source>
        <dbReference type="Pfam" id="PF12698"/>
    </source>
</evidence>
<evidence type="ECO:0000313" key="8">
    <source>
        <dbReference type="EMBL" id="AYQ73859.1"/>
    </source>
</evidence>
<dbReference type="GO" id="GO:0140359">
    <property type="term" value="F:ABC-type transporter activity"/>
    <property type="evidence" value="ECO:0007669"/>
    <property type="project" value="InterPro"/>
</dbReference>
<dbReference type="NCBIfam" id="TIGR03062">
    <property type="entry name" value="pip_yhgE_Cterm"/>
    <property type="match status" value="1"/>
</dbReference>
<evidence type="ECO:0000256" key="5">
    <source>
        <dbReference type="SAM" id="Phobius"/>
    </source>
</evidence>
<comment type="subcellular location">
    <subcellularLocation>
        <location evidence="1">Membrane</location>
        <topology evidence="1">Multi-pass membrane protein</topology>
    </subcellularLocation>
</comment>
<protein>
    <submittedName>
        <fullName evidence="8">YhgE/Pip domain-containing protein</fullName>
    </submittedName>
</protein>
<dbReference type="GO" id="GO:0016020">
    <property type="term" value="C:membrane"/>
    <property type="evidence" value="ECO:0007669"/>
    <property type="project" value="UniProtKB-SubCell"/>
</dbReference>
<keyword evidence="4 5" id="KW-0472">Membrane</keyword>
<dbReference type="PANTHER" id="PTHR43077:SF5">
    <property type="entry name" value="PHAGE INFECTION PROTEIN"/>
    <property type="match status" value="1"/>
</dbReference>
<evidence type="ECO:0000259" key="6">
    <source>
        <dbReference type="Pfam" id="PF01061"/>
    </source>
</evidence>
<feature type="transmembrane region" description="Helical" evidence="5">
    <location>
        <begin position="514"/>
        <end position="533"/>
    </location>
</feature>
<dbReference type="Proteomes" id="UP000269097">
    <property type="component" value="Chromosome"/>
</dbReference>
<dbReference type="AlphaFoldDB" id="A0A3G3K265"/>
<dbReference type="EMBL" id="CP033433">
    <property type="protein sequence ID" value="AYQ73859.1"/>
    <property type="molecule type" value="Genomic_DNA"/>
</dbReference>
<dbReference type="KEGG" id="coh:EAV92_15490"/>
<keyword evidence="9" id="KW-1185">Reference proteome</keyword>
<name>A0A3G3K265_9BACL</name>
<dbReference type="InterPro" id="IPR013525">
    <property type="entry name" value="ABC2_TM"/>
</dbReference>
<feature type="transmembrane region" description="Helical" evidence="5">
    <location>
        <begin position="672"/>
        <end position="689"/>
    </location>
</feature>
<feature type="transmembrane region" description="Helical" evidence="5">
    <location>
        <begin position="553"/>
        <end position="575"/>
    </location>
</feature>
<dbReference type="InterPro" id="IPR051328">
    <property type="entry name" value="T7SS_ABC-Transporter"/>
</dbReference>